<protein>
    <recommendedName>
        <fullName evidence="16">Serpentine receptor class r-10</fullName>
    </recommendedName>
    <alternativeName>
        <fullName evidence="17">Odorant response abnormal protein 10</fullName>
    </alternativeName>
    <alternativeName>
        <fullName evidence="18">Olfactory receptor 10</fullName>
    </alternativeName>
</protein>
<feature type="transmembrane region" description="Helical" evidence="19">
    <location>
        <begin position="502"/>
        <end position="524"/>
    </location>
</feature>
<keyword evidence="9 19" id="KW-0472">Membrane</keyword>
<keyword evidence="6" id="KW-0552">Olfaction</keyword>
<keyword evidence="11" id="KW-0325">Glycoprotein</keyword>
<proteinExistence type="inferred from homology"/>
<keyword evidence="21" id="KW-1185">Reference proteome</keyword>
<dbReference type="PANTHER" id="PTHR46000:SF11">
    <property type="entry name" value="SEVEN TM RECEPTOR"/>
    <property type="match status" value="1"/>
</dbReference>
<evidence type="ECO:0000313" key="21">
    <source>
        <dbReference type="Proteomes" id="UP001152747"/>
    </source>
</evidence>
<evidence type="ECO:0000313" key="20">
    <source>
        <dbReference type="EMBL" id="CAI5455098.1"/>
    </source>
</evidence>
<keyword evidence="8" id="KW-0969">Cilium</keyword>
<evidence type="ECO:0000256" key="10">
    <source>
        <dbReference type="ARBA" id="ARBA00023170"/>
    </source>
</evidence>
<dbReference type="GO" id="GO:0006935">
    <property type="term" value="P:chemotaxis"/>
    <property type="evidence" value="ECO:0007669"/>
    <property type="project" value="UniProtKB-KW"/>
</dbReference>
<dbReference type="Proteomes" id="UP001152747">
    <property type="component" value="Unassembled WGS sequence"/>
</dbReference>
<evidence type="ECO:0000256" key="6">
    <source>
        <dbReference type="ARBA" id="ARBA00022725"/>
    </source>
</evidence>
<evidence type="ECO:0000256" key="15">
    <source>
        <dbReference type="ARBA" id="ARBA00064300"/>
    </source>
</evidence>
<keyword evidence="7 19" id="KW-1133">Transmembrane helix</keyword>
<comment type="caution">
    <text evidence="20">The sequence shown here is derived from an EMBL/GenBank/DDBJ whole genome shotgun (WGS) entry which is preliminary data.</text>
</comment>
<evidence type="ECO:0000256" key="3">
    <source>
        <dbReference type="ARBA" id="ARBA00022500"/>
    </source>
</evidence>
<dbReference type="OrthoDB" id="10572477at2759"/>
<gene>
    <name evidence="20" type="ORF">CAMP_LOCUS17735</name>
</gene>
<evidence type="ECO:0000256" key="8">
    <source>
        <dbReference type="ARBA" id="ARBA00023069"/>
    </source>
</evidence>
<evidence type="ECO:0000256" key="5">
    <source>
        <dbReference type="ARBA" id="ARBA00022692"/>
    </source>
</evidence>
<evidence type="ECO:0000256" key="1">
    <source>
        <dbReference type="ARBA" id="ARBA00004272"/>
    </source>
</evidence>
<feature type="transmembrane region" description="Helical" evidence="19">
    <location>
        <begin position="76"/>
        <end position="98"/>
    </location>
</feature>
<keyword evidence="12" id="KW-0966">Cell projection</keyword>
<dbReference type="FunFam" id="1.20.1070.10:FF:000128">
    <property type="entry name" value="Seven TM Receptor"/>
    <property type="match status" value="2"/>
</dbReference>
<accession>A0A9P1NBN0</accession>
<evidence type="ECO:0000256" key="19">
    <source>
        <dbReference type="SAM" id="Phobius"/>
    </source>
</evidence>
<dbReference type="GO" id="GO:0007608">
    <property type="term" value="P:sensory perception of smell"/>
    <property type="evidence" value="ECO:0007669"/>
    <property type="project" value="UniProtKB-KW"/>
</dbReference>
<feature type="transmembrane region" description="Helical" evidence="19">
    <location>
        <begin position="469"/>
        <end position="490"/>
    </location>
</feature>
<keyword evidence="3" id="KW-0145">Chemotaxis</keyword>
<name>A0A9P1NBN0_9PELO</name>
<evidence type="ECO:0000256" key="4">
    <source>
        <dbReference type="ARBA" id="ARBA00022606"/>
    </source>
</evidence>
<comment type="subunit">
    <text evidence="15">Interacts with odr-4.</text>
</comment>
<evidence type="ECO:0000256" key="9">
    <source>
        <dbReference type="ARBA" id="ARBA00023136"/>
    </source>
</evidence>
<dbReference type="SUPFAM" id="SSF81321">
    <property type="entry name" value="Family A G protein-coupled receptor-like"/>
    <property type="match status" value="2"/>
</dbReference>
<reference evidence="20" key="1">
    <citation type="submission" date="2022-11" db="EMBL/GenBank/DDBJ databases">
        <authorList>
            <person name="Kikuchi T."/>
        </authorList>
    </citation>
    <scope>NUCLEOTIDE SEQUENCE</scope>
    <source>
        <strain evidence="20">PS1010</strain>
    </source>
</reference>
<dbReference type="AlphaFoldDB" id="A0A9P1NBN0"/>
<feature type="transmembrane region" description="Helical" evidence="19">
    <location>
        <begin position="315"/>
        <end position="334"/>
    </location>
</feature>
<feature type="transmembrane region" description="Helical" evidence="19">
    <location>
        <begin position="354"/>
        <end position="375"/>
    </location>
</feature>
<keyword evidence="10" id="KW-0675">Receptor</keyword>
<dbReference type="Pfam" id="PF10319">
    <property type="entry name" value="7TM_GPCR_Srj"/>
    <property type="match status" value="1"/>
</dbReference>
<evidence type="ECO:0000256" key="16">
    <source>
        <dbReference type="ARBA" id="ARBA00067967"/>
    </source>
</evidence>
<dbReference type="PANTHER" id="PTHR46000">
    <property type="entry name" value="SEVEN TM RECEPTOR-RELATED"/>
    <property type="match status" value="1"/>
</dbReference>
<evidence type="ECO:0000256" key="14">
    <source>
        <dbReference type="ARBA" id="ARBA00061678"/>
    </source>
</evidence>
<keyword evidence="2" id="KW-1003">Cell membrane</keyword>
<dbReference type="GO" id="GO:0060170">
    <property type="term" value="C:ciliary membrane"/>
    <property type="evidence" value="ECO:0007669"/>
    <property type="project" value="UniProtKB-SubCell"/>
</dbReference>
<dbReference type="Pfam" id="PF10326">
    <property type="entry name" value="7TM_GPCR_Str"/>
    <property type="match status" value="1"/>
</dbReference>
<dbReference type="EMBL" id="CANHGI010000006">
    <property type="protein sequence ID" value="CAI5455098.1"/>
    <property type="molecule type" value="Genomic_DNA"/>
</dbReference>
<comment type="subcellular location">
    <subcellularLocation>
        <location evidence="1">Cell projection</location>
        <location evidence="1">Cilium membrane</location>
        <topology evidence="1">Multi-pass membrane protein</topology>
    </subcellularLocation>
</comment>
<keyword evidence="4" id="KW-0716">Sensory transduction</keyword>
<evidence type="ECO:0000256" key="18">
    <source>
        <dbReference type="ARBA" id="ARBA00082489"/>
    </source>
</evidence>
<feature type="transmembrane region" description="Helical" evidence="19">
    <location>
        <begin position="143"/>
        <end position="164"/>
    </location>
</feature>
<evidence type="ECO:0000256" key="7">
    <source>
        <dbReference type="ARBA" id="ARBA00022989"/>
    </source>
</evidence>
<organism evidence="20 21">
    <name type="scientific">Caenorhabditis angaria</name>
    <dbReference type="NCBI Taxonomy" id="860376"/>
    <lineage>
        <taxon>Eukaryota</taxon>
        <taxon>Metazoa</taxon>
        <taxon>Ecdysozoa</taxon>
        <taxon>Nematoda</taxon>
        <taxon>Chromadorea</taxon>
        <taxon>Rhabditida</taxon>
        <taxon>Rhabditina</taxon>
        <taxon>Rhabditomorpha</taxon>
        <taxon>Rhabditoidea</taxon>
        <taxon>Rhabditidae</taxon>
        <taxon>Peloderinae</taxon>
        <taxon>Caenorhabditis</taxon>
    </lineage>
</organism>
<feature type="transmembrane region" description="Helical" evidence="19">
    <location>
        <begin position="34"/>
        <end position="56"/>
    </location>
</feature>
<keyword evidence="5 19" id="KW-0812">Transmembrane</keyword>
<comment type="function">
    <text evidence="13">An odorant receptor which affects chemotaxis to the volatile odorant diacetyl. Specifies AWA neuronal cell fate via the odr-7 pathway.</text>
</comment>
<dbReference type="InterPro" id="IPR019423">
    <property type="entry name" value="7TM_GPCR_serpentine_rcpt_Srj"/>
</dbReference>
<dbReference type="InterPro" id="IPR019428">
    <property type="entry name" value="7TM_GPCR_serpentine_rcpt_Str"/>
</dbReference>
<sequence>MEVILSPSSHSYNAGYIAFSVTKPFDLPRHQLNILMGIYCGFYITTITVVTVQFVYRYWVVVHIEKIKYFEGWRNIFWISYIVCIAILWGGGSNYYFATCDKYSEKYMENVIFDFYKVNTSEITCIGIIAYDSDNNFRWFNLASMWSISVIMSLQYCIMLYCGIRLHLSMAKLIVNLSPSLQRLNKQMFKTLVIQIVAPSVVLTMPLTVTFYLTLLNIKINVPTGIILCGFSLFPCFDACFLMFTVSDYSNCFRMIGIVFASIEVLLSPSSHSYNAGYIVFSVSKPFNLSKLKLDKVMGNSIILIKGNDKNKVSAIYSGIYASTIALLAVQFIYRYWVVVHIERTQFFEGWKNICWVLYVFSVGAVWGTSNYYFATYDKFSEKYMEDVILDYYKVNTSDITCFGVIAYNSENKFRWYNLTSIFDMTILMSLQYCIMLYTGARLHLSMNKFIVNLSPSLQRLNKQMFKTLVIQIVAPSIVLTVPLTGTIYLTLLNLKLNIPTGIILCGFSLFPCFDACFLMYTVSDYSNCFRKVRNKLSNVSKVTYSIAKHVSTQMPHSQSVI</sequence>
<evidence type="ECO:0000256" key="12">
    <source>
        <dbReference type="ARBA" id="ARBA00023273"/>
    </source>
</evidence>
<comment type="similarity">
    <text evidence="14">Belongs to the nematode receptor-like protein str family.</text>
</comment>
<evidence type="ECO:0000256" key="2">
    <source>
        <dbReference type="ARBA" id="ARBA00022475"/>
    </source>
</evidence>
<evidence type="ECO:0000256" key="17">
    <source>
        <dbReference type="ARBA" id="ARBA00078653"/>
    </source>
</evidence>
<evidence type="ECO:0000256" key="11">
    <source>
        <dbReference type="ARBA" id="ARBA00023180"/>
    </source>
</evidence>
<feature type="transmembrane region" description="Helical" evidence="19">
    <location>
        <begin position="192"/>
        <end position="213"/>
    </location>
</feature>
<feature type="transmembrane region" description="Helical" evidence="19">
    <location>
        <begin position="225"/>
        <end position="246"/>
    </location>
</feature>
<evidence type="ECO:0000256" key="13">
    <source>
        <dbReference type="ARBA" id="ARBA00054965"/>
    </source>
</evidence>